<evidence type="ECO:0000256" key="2">
    <source>
        <dbReference type="ARBA" id="ARBA00022737"/>
    </source>
</evidence>
<keyword evidence="2" id="KW-0677">Repeat</keyword>
<dbReference type="OrthoDB" id="10250458at2759"/>
<protein>
    <submittedName>
        <fullName evidence="5">Nucleotide exchange factors-like protein</fullName>
    </submittedName>
</protein>
<dbReference type="EMBL" id="KZ857417">
    <property type="protein sequence ID" value="RDX47655.1"/>
    <property type="molecule type" value="Genomic_DNA"/>
</dbReference>
<dbReference type="InterPro" id="IPR050693">
    <property type="entry name" value="Hsp70_NEF-Inhibitors"/>
</dbReference>
<dbReference type="AlphaFoldDB" id="A0A371D548"/>
<feature type="compositionally biased region" description="Polar residues" evidence="3">
    <location>
        <begin position="298"/>
        <end position="314"/>
    </location>
</feature>
<evidence type="ECO:0000256" key="1">
    <source>
        <dbReference type="ARBA" id="ARBA00011045"/>
    </source>
</evidence>
<dbReference type="GO" id="GO:0005783">
    <property type="term" value="C:endoplasmic reticulum"/>
    <property type="evidence" value="ECO:0007669"/>
    <property type="project" value="TreeGrafter"/>
</dbReference>
<dbReference type="Proteomes" id="UP000256964">
    <property type="component" value="Unassembled WGS sequence"/>
</dbReference>
<evidence type="ECO:0000313" key="5">
    <source>
        <dbReference type="EMBL" id="RDX47655.1"/>
    </source>
</evidence>
<comment type="similarity">
    <text evidence="1">Belongs to the FES1 family.</text>
</comment>
<feature type="compositionally biased region" description="Low complexity" evidence="3">
    <location>
        <begin position="234"/>
        <end position="271"/>
    </location>
</feature>
<dbReference type="STRING" id="139420.A0A371D548"/>
<evidence type="ECO:0000256" key="3">
    <source>
        <dbReference type="SAM" id="MobiDB-lite"/>
    </source>
</evidence>
<feature type="domain" description="Nucleotide exchange factor Fes1" evidence="4">
    <location>
        <begin position="1"/>
        <end position="79"/>
    </location>
</feature>
<dbReference type="InterPro" id="IPR016024">
    <property type="entry name" value="ARM-type_fold"/>
</dbReference>
<accession>A0A371D548</accession>
<reference evidence="5 6" key="1">
    <citation type="journal article" date="2018" name="Biotechnol. Biofuels">
        <title>Integrative visual omics of the white-rot fungus Polyporus brumalis exposes the biotechnological potential of its oxidative enzymes for delignifying raw plant biomass.</title>
        <authorList>
            <person name="Miyauchi S."/>
            <person name="Rancon A."/>
            <person name="Drula E."/>
            <person name="Hage H."/>
            <person name="Chaduli D."/>
            <person name="Favel A."/>
            <person name="Grisel S."/>
            <person name="Henrissat B."/>
            <person name="Herpoel-Gimbert I."/>
            <person name="Ruiz-Duenas F.J."/>
            <person name="Chevret D."/>
            <person name="Hainaut M."/>
            <person name="Lin J."/>
            <person name="Wang M."/>
            <person name="Pangilinan J."/>
            <person name="Lipzen A."/>
            <person name="Lesage-Meessen L."/>
            <person name="Navarro D."/>
            <person name="Riley R."/>
            <person name="Grigoriev I.V."/>
            <person name="Zhou S."/>
            <person name="Raouche S."/>
            <person name="Rosso M.N."/>
        </authorList>
    </citation>
    <scope>NUCLEOTIDE SEQUENCE [LARGE SCALE GENOMIC DNA]</scope>
    <source>
        <strain evidence="5 6">BRFM 1820</strain>
    </source>
</reference>
<dbReference type="SUPFAM" id="SSF48371">
    <property type="entry name" value="ARM repeat"/>
    <property type="match status" value="1"/>
</dbReference>
<gene>
    <name evidence="5" type="ORF">OH76DRAFT_1441509</name>
</gene>
<feature type="compositionally biased region" description="Low complexity" evidence="3">
    <location>
        <begin position="205"/>
        <end position="217"/>
    </location>
</feature>
<feature type="region of interest" description="Disordered" evidence="3">
    <location>
        <begin position="204"/>
        <end position="314"/>
    </location>
</feature>
<evidence type="ECO:0000313" key="6">
    <source>
        <dbReference type="Proteomes" id="UP000256964"/>
    </source>
</evidence>
<evidence type="ECO:0000259" key="4">
    <source>
        <dbReference type="Pfam" id="PF08609"/>
    </source>
</evidence>
<organism evidence="5 6">
    <name type="scientific">Lentinus brumalis</name>
    <dbReference type="NCBI Taxonomy" id="2498619"/>
    <lineage>
        <taxon>Eukaryota</taxon>
        <taxon>Fungi</taxon>
        <taxon>Dikarya</taxon>
        <taxon>Basidiomycota</taxon>
        <taxon>Agaricomycotina</taxon>
        <taxon>Agaricomycetes</taxon>
        <taxon>Polyporales</taxon>
        <taxon>Polyporaceae</taxon>
        <taxon>Lentinus</taxon>
    </lineage>
</organism>
<dbReference type="InterPro" id="IPR011989">
    <property type="entry name" value="ARM-like"/>
</dbReference>
<name>A0A371D548_9APHY</name>
<dbReference type="PANTHER" id="PTHR19316:SF18">
    <property type="entry name" value="HSP70-BINDING PROTEIN 1"/>
    <property type="match status" value="1"/>
</dbReference>
<dbReference type="InterPro" id="IPR013918">
    <property type="entry name" value="Nucleotide_exch_fac_Fes1"/>
</dbReference>
<sequence length="413" mass="43763">MEQLLRWGIANSDPNAPPPQPRTDLDPGIIDAILGKSDAELMKEALAVAVDEKRDEDERLQALDDFEMLIEQIDNANNLEKLKMWEPLQALLTSPTSSEAIQRQILWILGTAVQNNPAAQHSYLALSPLRALLSFLSPTVGSGKTRAKAVYALSGLLKHNSAAVKQMHDVDGWSVLRDALADSDISVRRKVAFLLNSLLIPNAPSQPSQIPRQSQQPANLQGPLQVPTSTEGVAAAAATAPEQPATAQSTSSDPSPSTSTSTPASASTSTAVIAVPSQESAQPADAPVSQPQPVHANSHASMLSDPSSFSTSQPTVQALEQNGILSSLVSSLATPVPHGPNGESEGDADFEEKVLRALHTYTVGCQRPIEGDNRQALGDWLAVQSKKAGGDKGVAEKWGLTEDEVKELKEATA</sequence>
<dbReference type="GO" id="GO:0000774">
    <property type="term" value="F:adenyl-nucleotide exchange factor activity"/>
    <property type="evidence" value="ECO:0007669"/>
    <property type="project" value="TreeGrafter"/>
</dbReference>
<dbReference type="PANTHER" id="PTHR19316">
    <property type="entry name" value="PROTEIN FOLDING REGULATOR"/>
    <property type="match status" value="1"/>
</dbReference>
<proteinExistence type="inferred from homology"/>
<keyword evidence="6" id="KW-1185">Reference proteome</keyword>
<dbReference type="Pfam" id="PF08609">
    <property type="entry name" value="Fes1"/>
    <property type="match status" value="1"/>
</dbReference>
<dbReference type="Gene3D" id="1.25.10.10">
    <property type="entry name" value="Leucine-rich Repeat Variant"/>
    <property type="match status" value="1"/>
</dbReference>